<protein>
    <submittedName>
        <fullName evidence="1">Uncharacterized protein</fullName>
    </submittedName>
</protein>
<organism evidence="1 2">
    <name type="scientific">Halogeometricum salsisoli</name>
    <dbReference type="NCBI Taxonomy" id="2950536"/>
    <lineage>
        <taxon>Archaea</taxon>
        <taxon>Methanobacteriati</taxon>
        <taxon>Methanobacteriota</taxon>
        <taxon>Stenosarchaea group</taxon>
        <taxon>Halobacteria</taxon>
        <taxon>Halobacteriales</taxon>
        <taxon>Haloferacaceae</taxon>
        <taxon>Halogeometricum</taxon>
    </lineage>
</organism>
<evidence type="ECO:0000313" key="2">
    <source>
        <dbReference type="Proteomes" id="UP001257060"/>
    </source>
</evidence>
<accession>A0ABU2GCP8</accession>
<sequence length="46" mass="5166">MNDLAEDGWELDEAVVNWWGGAELFSDALVRQPPPVPDDDESEPPR</sequence>
<dbReference type="EMBL" id="JAMQOP010000001">
    <property type="protein sequence ID" value="MDS0298591.1"/>
    <property type="molecule type" value="Genomic_DNA"/>
</dbReference>
<reference evidence="1 2" key="1">
    <citation type="submission" date="2022-06" db="EMBL/GenBank/DDBJ databases">
        <title>Halogeometricum sp. a new haloarchaeum isolate from saline soil.</title>
        <authorList>
            <person name="Strakova D."/>
            <person name="Galisteo C."/>
            <person name="Sanchez-Porro C."/>
            <person name="Ventosa A."/>
        </authorList>
    </citation>
    <scope>NUCLEOTIDE SEQUENCE [LARGE SCALE GENOMIC DNA]</scope>
    <source>
        <strain evidence="1 2">S1BR25-6</strain>
    </source>
</reference>
<gene>
    <name evidence="1" type="ORF">NDI76_07540</name>
</gene>
<comment type="caution">
    <text evidence="1">The sequence shown here is derived from an EMBL/GenBank/DDBJ whole genome shotgun (WGS) entry which is preliminary data.</text>
</comment>
<dbReference type="Proteomes" id="UP001257060">
    <property type="component" value="Unassembled WGS sequence"/>
</dbReference>
<name>A0ABU2GCP8_9EURY</name>
<keyword evidence="2" id="KW-1185">Reference proteome</keyword>
<proteinExistence type="predicted"/>
<dbReference type="RefSeq" id="WP_310923391.1">
    <property type="nucleotide sequence ID" value="NZ_JAMQOP010000001.1"/>
</dbReference>
<evidence type="ECO:0000313" key="1">
    <source>
        <dbReference type="EMBL" id="MDS0298591.1"/>
    </source>
</evidence>